<name>A0A095AWY9_SCHHA</name>
<dbReference type="CTD" id="10215"/>
<dbReference type="GO" id="GO:0046983">
    <property type="term" value="F:protein dimerization activity"/>
    <property type="evidence" value="ECO:0007669"/>
    <property type="project" value="InterPro"/>
</dbReference>
<gene>
    <name evidence="3" type="primary">OLIG2</name>
    <name evidence="3" type="ORF">MS3_00008728</name>
    <name evidence="4" type="ORF">MS3_07591</name>
</gene>
<evidence type="ECO:0000313" key="5">
    <source>
        <dbReference type="Proteomes" id="UP000471633"/>
    </source>
</evidence>
<dbReference type="EMBL" id="AMPZ03000006">
    <property type="protein sequence ID" value="KAH9581660.1"/>
    <property type="molecule type" value="Genomic_DNA"/>
</dbReference>
<dbReference type="EMBL" id="KL251148">
    <property type="protein sequence ID" value="KGB39176.1"/>
    <property type="molecule type" value="Genomic_DNA"/>
</dbReference>
<evidence type="ECO:0000313" key="3">
    <source>
        <dbReference type="EMBL" id="KAH9581660.1"/>
    </source>
</evidence>
<organism evidence="4">
    <name type="scientific">Schistosoma haematobium</name>
    <name type="common">Blood fluke</name>
    <dbReference type="NCBI Taxonomy" id="6185"/>
    <lineage>
        <taxon>Eukaryota</taxon>
        <taxon>Metazoa</taxon>
        <taxon>Spiralia</taxon>
        <taxon>Lophotrochozoa</taxon>
        <taxon>Platyhelminthes</taxon>
        <taxon>Trematoda</taxon>
        <taxon>Digenea</taxon>
        <taxon>Strigeidida</taxon>
        <taxon>Schistosomatoidea</taxon>
        <taxon>Schistosomatidae</taxon>
        <taxon>Schistosoma</taxon>
    </lineage>
</organism>
<dbReference type="GO" id="GO:0000981">
    <property type="term" value="F:DNA-binding transcription factor activity, RNA polymerase II-specific"/>
    <property type="evidence" value="ECO:0007669"/>
    <property type="project" value="TreeGrafter"/>
</dbReference>
<dbReference type="STRING" id="6185.A0A095AWY9"/>
<accession>A0A095AWY9</accession>
<dbReference type="PANTHER" id="PTHR19290">
    <property type="entry name" value="BASIC HELIX-LOOP-HELIX PROTEIN NEUROGENIN-RELATED"/>
    <property type="match status" value="1"/>
</dbReference>
<feature type="domain" description="BHLH" evidence="2">
    <location>
        <begin position="121"/>
        <end position="175"/>
    </location>
</feature>
<reference evidence="3" key="2">
    <citation type="journal article" date="2019" name="Gigascience">
        <title>High-quality Schistosoma haematobium genome achieved by single-molecule and long-range sequencing.</title>
        <authorList>
            <person name="Stroehlein A.J."/>
            <person name="Korhonen P.K."/>
            <person name="Chong T.M."/>
            <person name="Lim Y.L."/>
            <person name="Chan K.G."/>
            <person name="Webster B."/>
            <person name="Rollinson D."/>
            <person name="Brindley P.J."/>
            <person name="Gasser R.B."/>
            <person name="Young N.D."/>
        </authorList>
    </citation>
    <scope>NUCLEOTIDE SEQUENCE</scope>
</reference>
<dbReference type="GO" id="GO:0070888">
    <property type="term" value="F:E-box binding"/>
    <property type="evidence" value="ECO:0007669"/>
    <property type="project" value="TreeGrafter"/>
</dbReference>
<dbReference type="PANTHER" id="PTHR19290:SF164">
    <property type="entry name" value="BHLH DOMAIN-CONTAINING PROTEIN"/>
    <property type="match status" value="1"/>
</dbReference>
<dbReference type="CDD" id="cd11429">
    <property type="entry name" value="bHLH_TS_OLIG"/>
    <property type="match status" value="1"/>
</dbReference>
<reference evidence="3" key="4">
    <citation type="journal article" date="2022" name="PLoS Pathog.">
        <title>Chromosome-level genome of Schistosoma haematobium underpins genome-wide explorations of molecular variation.</title>
        <authorList>
            <person name="Stroehlein A.J."/>
            <person name="Korhonen P.K."/>
            <person name="Lee V.V."/>
            <person name="Ralph S.A."/>
            <person name="Mentink-Kane M."/>
            <person name="You H."/>
            <person name="McManus D.P."/>
            <person name="Tchuente L.T."/>
            <person name="Stothard J.R."/>
            <person name="Kaur P."/>
            <person name="Dudchenko O."/>
            <person name="Aiden E.L."/>
            <person name="Yang B."/>
            <person name="Yang H."/>
            <person name="Emery A.M."/>
            <person name="Webster B.L."/>
            <person name="Brindley P.J."/>
            <person name="Rollinson D."/>
            <person name="Chang B.C.H."/>
            <person name="Gasser R.B."/>
            <person name="Young N.D."/>
        </authorList>
    </citation>
    <scope>NUCLEOTIDE SEQUENCE</scope>
</reference>
<dbReference type="Gene3D" id="4.10.280.10">
    <property type="entry name" value="Helix-loop-helix DNA-binding domain"/>
    <property type="match status" value="1"/>
</dbReference>
<proteinExistence type="predicted"/>
<protein>
    <submittedName>
        <fullName evidence="3 4">Transcription factor</fullName>
    </submittedName>
</protein>
<reference evidence="3" key="3">
    <citation type="submission" date="2021-06" db="EMBL/GenBank/DDBJ databases">
        <title>Chromosome-level genome assembly for S. haematobium.</title>
        <authorList>
            <person name="Stroehlein A.J."/>
        </authorList>
    </citation>
    <scope>NUCLEOTIDE SEQUENCE</scope>
</reference>
<dbReference type="GO" id="GO:0007423">
    <property type="term" value="P:sensory organ development"/>
    <property type="evidence" value="ECO:0007669"/>
    <property type="project" value="TreeGrafter"/>
</dbReference>
<sequence length="430" mass="49018">MNYSVNNLGNTQRNSMQLKDSDNDLYKNVNFNSINTDSLNLISKRTTPIRSRPRLLAKLINKRKRETMQLRNPRKKTNNKTKTDHSDFLGVDSNMYDTHNSENHTINTDILPPVTDEELQELRLNINQRERQRMHDLNLAMDGLRSVLPYTQNSSMRKLSKIATLLLARNYILLLTKSLNELQEKLDIISKNPSVCQYESIKPTNPTEYPYPTVSTDSIKYLPILSSINSSLFSLSTPILSSSVAKSTSLSPCSSTSFIYPTSTISMLQSVPNSSLFVPSRNHQYRHKSDEQTGQISMPIQDDNDKINIVSNNSIYSTLKPLFSFLDPNLMNNLINDCSYNKNNTILFDTNLSNNPHSNNHNDLILDNQSTHFKHFDSPSHTILSNYLSIEKFSPLNTMNSHLIDPQLNSIFRLNLIPSSSIYSSSQYTI</sequence>
<dbReference type="SMART" id="SM00353">
    <property type="entry name" value="HLH"/>
    <property type="match status" value="1"/>
</dbReference>
<dbReference type="GO" id="GO:0045944">
    <property type="term" value="P:positive regulation of transcription by RNA polymerase II"/>
    <property type="evidence" value="ECO:0007669"/>
    <property type="project" value="TreeGrafter"/>
</dbReference>
<keyword evidence="5" id="KW-1185">Reference proteome</keyword>
<dbReference type="AlphaFoldDB" id="A0A095AWY9"/>
<dbReference type="KEGG" id="shx:MS3_00008728"/>
<dbReference type="InterPro" id="IPR050359">
    <property type="entry name" value="bHLH_transcription_factors"/>
</dbReference>
<dbReference type="GeneID" id="24594898"/>
<dbReference type="GO" id="GO:0061564">
    <property type="term" value="P:axon development"/>
    <property type="evidence" value="ECO:0007669"/>
    <property type="project" value="TreeGrafter"/>
</dbReference>
<dbReference type="Proteomes" id="UP000471633">
    <property type="component" value="Unassembled WGS sequence"/>
</dbReference>
<reference evidence="4" key="1">
    <citation type="journal article" date="2012" name="Nat. Genet.">
        <title>Whole-genome sequence of Schistosoma haematobium.</title>
        <authorList>
            <person name="Young N.D."/>
            <person name="Jex A.R."/>
            <person name="Li B."/>
            <person name="Liu S."/>
            <person name="Yang L."/>
            <person name="Xiong Z."/>
            <person name="Li Y."/>
            <person name="Cantacessi C."/>
            <person name="Hall R.S."/>
            <person name="Xu X."/>
            <person name="Chen F."/>
            <person name="Wu X."/>
            <person name="Zerlotini A."/>
            <person name="Oliveira G."/>
            <person name="Hofmann A."/>
            <person name="Zhang G."/>
            <person name="Fang X."/>
            <person name="Kang Y."/>
            <person name="Campbell B.E."/>
            <person name="Loukas A."/>
            <person name="Ranganathan S."/>
            <person name="Rollinson D."/>
            <person name="Rinaldi G."/>
            <person name="Brindley P.J."/>
            <person name="Yang H."/>
            <person name="Wang J."/>
            <person name="Wang J."/>
            <person name="Gasser R.B."/>
        </authorList>
    </citation>
    <scope>NUCLEOTIDE SEQUENCE [LARGE SCALE GENOMIC DNA]</scope>
</reference>
<dbReference type="SUPFAM" id="SSF47459">
    <property type="entry name" value="HLH, helix-loop-helix DNA-binding domain"/>
    <property type="match status" value="1"/>
</dbReference>
<evidence type="ECO:0000256" key="1">
    <source>
        <dbReference type="SAM" id="MobiDB-lite"/>
    </source>
</evidence>
<evidence type="ECO:0000313" key="4">
    <source>
        <dbReference type="EMBL" id="KGB39176.1"/>
    </source>
</evidence>
<dbReference type="GO" id="GO:0005634">
    <property type="term" value="C:nucleus"/>
    <property type="evidence" value="ECO:0007669"/>
    <property type="project" value="TreeGrafter"/>
</dbReference>
<dbReference type="InterPro" id="IPR011598">
    <property type="entry name" value="bHLH_dom"/>
</dbReference>
<dbReference type="Pfam" id="PF00010">
    <property type="entry name" value="HLH"/>
    <property type="match status" value="1"/>
</dbReference>
<dbReference type="RefSeq" id="XP_051065709.1">
    <property type="nucleotide sequence ID" value="XM_051217071.1"/>
</dbReference>
<dbReference type="PROSITE" id="PS50888">
    <property type="entry name" value="BHLH"/>
    <property type="match status" value="1"/>
</dbReference>
<feature type="region of interest" description="Disordered" evidence="1">
    <location>
        <begin position="69"/>
        <end position="89"/>
    </location>
</feature>
<dbReference type="InterPro" id="IPR036638">
    <property type="entry name" value="HLH_DNA-bd_sf"/>
</dbReference>
<evidence type="ECO:0000259" key="2">
    <source>
        <dbReference type="PROSITE" id="PS50888"/>
    </source>
</evidence>